<keyword evidence="1 3" id="KW-0560">Oxidoreductase</keyword>
<dbReference type="Gene3D" id="3.40.605.10">
    <property type="entry name" value="Aldehyde Dehydrogenase, Chain A, domain 1"/>
    <property type="match status" value="1"/>
</dbReference>
<organism evidence="5 6">
    <name type="scientific">Microbacterium wangchenii</name>
    <dbReference type="NCBI Taxonomy" id="2541726"/>
    <lineage>
        <taxon>Bacteria</taxon>
        <taxon>Bacillati</taxon>
        <taxon>Actinomycetota</taxon>
        <taxon>Actinomycetes</taxon>
        <taxon>Micrococcales</taxon>
        <taxon>Microbacteriaceae</taxon>
        <taxon>Microbacterium</taxon>
    </lineage>
</organism>
<evidence type="ECO:0000259" key="4">
    <source>
        <dbReference type="Pfam" id="PF00171"/>
    </source>
</evidence>
<keyword evidence="6" id="KW-1185">Reference proteome</keyword>
<name>A0ABX5SW64_9MICO</name>
<protein>
    <submittedName>
        <fullName evidence="5">Aldehyde dehydrogenase family protein</fullName>
    </submittedName>
</protein>
<gene>
    <name evidence="5" type="ORF">E4K62_18085</name>
</gene>
<proteinExistence type="inferred from homology"/>
<evidence type="ECO:0000256" key="2">
    <source>
        <dbReference type="PROSITE-ProRule" id="PRU10007"/>
    </source>
</evidence>
<comment type="similarity">
    <text evidence="3">Belongs to the aldehyde dehydrogenase family.</text>
</comment>
<dbReference type="InterPro" id="IPR016161">
    <property type="entry name" value="Ald_DH/histidinol_DH"/>
</dbReference>
<dbReference type="Gene3D" id="3.40.309.10">
    <property type="entry name" value="Aldehyde Dehydrogenase, Chain A, domain 2"/>
    <property type="match status" value="1"/>
</dbReference>
<dbReference type="InterPro" id="IPR029510">
    <property type="entry name" value="Ald_DH_CS_GLU"/>
</dbReference>
<dbReference type="EMBL" id="CP038266">
    <property type="protein sequence ID" value="QBR90421.1"/>
    <property type="molecule type" value="Genomic_DNA"/>
</dbReference>
<feature type="domain" description="Aldehyde dehydrogenase" evidence="4">
    <location>
        <begin position="36"/>
        <end position="493"/>
    </location>
</feature>
<dbReference type="PANTHER" id="PTHR11699">
    <property type="entry name" value="ALDEHYDE DEHYDROGENASE-RELATED"/>
    <property type="match status" value="1"/>
</dbReference>
<dbReference type="PROSITE" id="PS00687">
    <property type="entry name" value="ALDEHYDE_DEHYDR_GLU"/>
    <property type="match status" value="1"/>
</dbReference>
<reference evidence="5 6" key="1">
    <citation type="submission" date="2019-03" db="EMBL/GenBank/DDBJ databases">
        <authorList>
            <person name="Dong K."/>
        </authorList>
    </citation>
    <scope>NUCLEOTIDE SEQUENCE [LARGE SCALE GENOMIC DNA]</scope>
    <source>
        <strain evidence="6">dk512</strain>
    </source>
</reference>
<dbReference type="InterPro" id="IPR016162">
    <property type="entry name" value="Ald_DH_N"/>
</dbReference>
<accession>A0ABX5SW64</accession>
<dbReference type="InterPro" id="IPR015590">
    <property type="entry name" value="Aldehyde_DH_dom"/>
</dbReference>
<dbReference type="SUPFAM" id="SSF53720">
    <property type="entry name" value="ALDH-like"/>
    <property type="match status" value="1"/>
</dbReference>
<dbReference type="Pfam" id="PF00171">
    <property type="entry name" value="Aldedh"/>
    <property type="match status" value="1"/>
</dbReference>
<dbReference type="Proteomes" id="UP000295748">
    <property type="component" value="Chromosome"/>
</dbReference>
<evidence type="ECO:0000313" key="5">
    <source>
        <dbReference type="EMBL" id="QBR90421.1"/>
    </source>
</evidence>
<evidence type="ECO:0000313" key="6">
    <source>
        <dbReference type="Proteomes" id="UP000295748"/>
    </source>
</evidence>
<evidence type="ECO:0000256" key="1">
    <source>
        <dbReference type="ARBA" id="ARBA00023002"/>
    </source>
</evidence>
<dbReference type="InterPro" id="IPR016163">
    <property type="entry name" value="Ald_DH_C"/>
</dbReference>
<feature type="active site" evidence="2">
    <location>
        <position position="271"/>
    </location>
</feature>
<sequence>MVGSMPSTIEHGNMVADVLRAANLPEILTAVIDGRWTERGREDTEQIIDPGTARAVLAYERSEQAHVDEAVRSAERAWPAWAAMAPVDRGRILIRCAQTIRDHQEVLAQLESIDTGKPLSQARADIAVSARYLEYYGGGVDKFGGETIPQDSSTLAYTRREPYGVIAHITPWNAPISQMMRGVAPSLAVGNSVVVKPAEVTPITSAFVAVLMAEAGLPAGLCNVVLGQGSVVGEALLRHALVQHITFTGSVAVGKRVGEIAASRIIGCNLELGGKSPTIVCEDADLDRAAEAGALAVIRNSGQSCFATTRLIVHRSVEQELITKIAQRMQGLTIGHGLGDHDMGPLASARQRETVLDLIAGAEAEGATVASGGDLPERDGFYVRPTLLSGVENGMTIAQEEVFGPVQSVIAYDELEDAIRIANDTPYGLSAGVFTRDVGRAHRVAARLQAGQVQVNRYAGAGVEVPFGGYKASGLGREKGMEALHHYSQLKSVIVSLD</sequence>
<evidence type="ECO:0000256" key="3">
    <source>
        <dbReference type="RuleBase" id="RU003345"/>
    </source>
</evidence>